<dbReference type="SUPFAM" id="SSF53474">
    <property type="entry name" value="alpha/beta-Hydrolases"/>
    <property type="match status" value="1"/>
</dbReference>
<dbReference type="SUPFAM" id="SSF82171">
    <property type="entry name" value="DPP6 N-terminal domain-like"/>
    <property type="match status" value="1"/>
</dbReference>
<name>A0ABY4I4M6_CHIFI</name>
<dbReference type="Proteomes" id="UP000830198">
    <property type="component" value="Chromosome"/>
</dbReference>
<evidence type="ECO:0000313" key="5">
    <source>
        <dbReference type="Proteomes" id="UP000830198"/>
    </source>
</evidence>
<keyword evidence="1" id="KW-0378">Hydrolase</keyword>
<dbReference type="PANTHER" id="PTHR42776">
    <property type="entry name" value="SERINE PEPTIDASE S9 FAMILY MEMBER"/>
    <property type="match status" value="1"/>
</dbReference>
<organism evidence="4 5">
    <name type="scientific">Chitinophaga filiformis</name>
    <name type="common">Myxococcus filiformis</name>
    <name type="synonym">Flexibacter filiformis</name>
    <dbReference type="NCBI Taxonomy" id="104663"/>
    <lineage>
        <taxon>Bacteria</taxon>
        <taxon>Pseudomonadati</taxon>
        <taxon>Bacteroidota</taxon>
        <taxon>Chitinophagia</taxon>
        <taxon>Chitinophagales</taxon>
        <taxon>Chitinophagaceae</taxon>
        <taxon>Chitinophaga</taxon>
    </lineage>
</organism>
<gene>
    <name evidence="4" type="ORF">MYF79_00120</name>
</gene>
<dbReference type="EMBL" id="CP095855">
    <property type="protein sequence ID" value="UPK69691.1"/>
    <property type="molecule type" value="Genomic_DNA"/>
</dbReference>
<sequence length="844" mass="94682">MKCIAAWILCLCYLPLLAQKPSISNTSYKSWELLFNYNITDDGKYVWYTYGSEVTGSTLVVRAINGDDKKIFTGVREAAFAPDNKHLIFISEKGLGILSLGGSEVEYLPGVNNFILPEEGNGEWLKAQYGDTLLVRNLRSGRQAYYPDALPGYFNRQGTVLVLHIRDCLIWMDLQNKQQRQIATKKNIGNITFDHTGTRLVFTSGDAAAAEVHYYSKDMDSARVLVSPRKRDFPPTNGMLQFSQDDRLLFFKVARKKEATAQDSTIITDKLRLWDYRDARLRSQQAPDPYGPFSAVVPVSGGNVIQLENIDSSICGIPGKRFAIVCNVTNEEDAYWNPRQIPGHDLISLSDGSRRNITRSPQQAFQICLSPAERFVTWFDTQSKHYFSYEISTGITRDISAGILNSLVDTHISRKEVLPYGMAGWLANDTRVLVYDEFDIWQLDPAGKLPPLNITNEYGRQQKTTMRIVYSQELPTLKLNTPLLITCLDSTRFNGFTYIKAGANAVISPPAMEPCVYHFPALAVHEPPPPVKAQKADVYLLQHQSATQAPNLVTTTDFRHFRRLSDIQPQQGFNWLQASLVRWSITDSLTGTGILYKPEDFDSTKKYPVIFHYYEEKSKGLFLFPSVGLSTGDLNISWYVSNGYLVFIPDIYRPTGQSGAAILNTVVSAAKYLSSLPYVNGQKMGLQGHSFGGYETNYLITHTNLFAAAQASAAPADLFGLHGGTGFGGRSYHYISEVGQLNQGATPWEDPQAYLQGSPVLSVSQVTTPLLLMHNKEDGAVPFSQSVALFTALRRLGKPVWLLEYEGEGHVLFDPGCLLDFNMKQQEFFDYYLKDKAFPTWMRR</sequence>
<evidence type="ECO:0000256" key="1">
    <source>
        <dbReference type="ARBA" id="ARBA00022801"/>
    </source>
</evidence>
<dbReference type="RefSeq" id="WP_247811966.1">
    <property type="nucleotide sequence ID" value="NZ_CP095855.1"/>
</dbReference>
<keyword evidence="2" id="KW-0732">Signal</keyword>
<keyword evidence="5" id="KW-1185">Reference proteome</keyword>
<evidence type="ECO:0000259" key="3">
    <source>
        <dbReference type="Pfam" id="PF00326"/>
    </source>
</evidence>
<dbReference type="InterPro" id="IPR029058">
    <property type="entry name" value="AB_hydrolase_fold"/>
</dbReference>
<feature type="domain" description="Peptidase S9 prolyl oligopeptidase catalytic" evidence="3">
    <location>
        <begin position="657"/>
        <end position="835"/>
    </location>
</feature>
<dbReference type="InterPro" id="IPR001375">
    <property type="entry name" value="Peptidase_S9_cat"/>
</dbReference>
<feature type="chain" id="PRO_5046368079" evidence="2">
    <location>
        <begin position="19"/>
        <end position="844"/>
    </location>
</feature>
<dbReference type="PANTHER" id="PTHR42776:SF27">
    <property type="entry name" value="DIPEPTIDYL PEPTIDASE FAMILY MEMBER 6"/>
    <property type="match status" value="1"/>
</dbReference>
<dbReference type="Gene3D" id="3.40.50.1820">
    <property type="entry name" value="alpha/beta hydrolase"/>
    <property type="match status" value="1"/>
</dbReference>
<evidence type="ECO:0000256" key="2">
    <source>
        <dbReference type="SAM" id="SignalP"/>
    </source>
</evidence>
<proteinExistence type="predicted"/>
<dbReference type="Pfam" id="PF00326">
    <property type="entry name" value="Peptidase_S9"/>
    <property type="match status" value="1"/>
</dbReference>
<reference evidence="4 5" key="1">
    <citation type="submission" date="2022-04" db="EMBL/GenBank/DDBJ databases">
        <title>The arsenic-methylating capacity of Chitinophaga filiformis YT5 during chitin decomposition.</title>
        <authorList>
            <person name="Chen G."/>
            <person name="Liang Y."/>
        </authorList>
    </citation>
    <scope>NUCLEOTIDE SEQUENCE [LARGE SCALE GENOMIC DNA]</scope>
    <source>
        <strain evidence="4 5">YT5</strain>
    </source>
</reference>
<protein>
    <submittedName>
        <fullName evidence="4">Prolyl oligopeptidase family serine peptidase</fullName>
    </submittedName>
</protein>
<feature type="signal peptide" evidence="2">
    <location>
        <begin position="1"/>
        <end position="18"/>
    </location>
</feature>
<evidence type="ECO:0000313" key="4">
    <source>
        <dbReference type="EMBL" id="UPK69691.1"/>
    </source>
</evidence>
<accession>A0ABY4I4M6</accession>